<dbReference type="CDD" id="cd07505">
    <property type="entry name" value="HAD_BPGM-like"/>
    <property type="match status" value="1"/>
</dbReference>
<reference evidence="7" key="1">
    <citation type="submission" date="2015-07" db="EMBL/GenBank/DDBJ databases">
        <title>Lactobacillus ginsenosidimutans/EMML 3141/ whole genome sequencing.</title>
        <authorList>
            <person name="Kim M.K."/>
            <person name="Im W.-T."/>
            <person name="Srinivasan S."/>
            <person name="Lee J.-J."/>
        </authorList>
    </citation>
    <scope>NUCLEOTIDE SEQUENCE [LARGE SCALE GENOMIC DNA]</scope>
    <source>
        <strain evidence="7">EMML 3041</strain>
    </source>
</reference>
<dbReference type="InterPro" id="IPR023214">
    <property type="entry name" value="HAD_sf"/>
</dbReference>
<dbReference type="KEGG" id="lgn:ABM34_06505"/>
<gene>
    <name evidence="6" type="ORF">ABM34_06505</name>
</gene>
<dbReference type="PANTHER" id="PTHR46193:SF18">
    <property type="entry name" value="HEXITOL PHOSPHATASE B"/>
    <property type="match status" value="1"/>
</dbReference>
<evidence type="ECO:0000256" key="4">
    <source>
        <dbReference type="ARBA" id="ARBA00022842"/>
    </source>
</evidence>
<dbReference type="AlphaFoldDB" id="A0A0H4QJK3"/>
<keyword evidence="5" id="KW-0119">Carbohydrate metabolism</keyword>
<dbReference type="STRING" id="1007676.ABM34_06505"/>
<dbReference type="SFLD" id="SFLDG01129">
    <property type="entry name" value="C1.5:_HAD__Beta-PGM__Phosphata"/>
    <property type="match status" value="1"/>
</dbReference>
<dbReference type="InterPro" id="IPR051600">
    <property type="entry name" value="Beta-PGM-like"/>
</dbReference>
<dbReference type="GO" id="GO:0046872">
    <property type="term" value="F:metal ion binding"/>
    <property type="evidence" value="ECO:0007669"/>
    <property type="project" value="UniProtKB-KW"/>
</dbReference>
<dbReference type="EMBL" id="CP012034">
    <property type="protein sequence ID" value="AKP67221.1"/>
    <property type="molecule type" value="Genomic_DNA"/>
</dbReference>
<dbReference type="PATRIC" id="fig|1007676.4.peg.1293"/>
<keyword evidence="7" id="KW-1185">Reference proteome</keyword>
<keyword evidence="4" id="KW-0460">Magnesium</keyword>
<dbReference type="RefSeq" id="WP_048704390.1">
    <property type="nucleotide sequence ID" value="NZ_CP012034.1"/>
</dbReference>
<organism evidence="6 7">
    <name type="scientific">Companilactobacillus ginsenosidimutans</name>
    <dbReference type="NCBI Taxonomy" id="1007676"/>
    <lineage>
        <taxon>Bacteria</taxon>
        <taxon>Bacillati</taxon>
        <taxon>Bacillota</taxon>
        <taxon>Bacilli</taxon>
        <taxon>Lactobacillales</taxon>
        <taxon>Lactobacillaceae</taxon>
        <taxon>Companilactobacillus</taxon>
    </lineage>
</organism>
<dbReference type="SUPFAM" id="SSF56784">
    <property type="entry name" value="HAD-like"/>
    <property type="match status" value="1"/>
</dbReference>
<dbReference type="Gene3D" id="3.40.50.1000">
    <property type="entry name" value="HAD superfamily/HAD-like"/>
    <property type="match status" value="1"/>
</dbReference>
<dbReference type="OrthoDB" id="9797743at2"/>
<evidence type="ECO:0000256" key="1">
    <source>
        <dbReference type="ARBA" id="ARBA00001946"/>
    </source>
</evidence>
<dbReference type="SFLD" id="SFLDS00003">
    <property type="entry name" value="Haloacid_Dehalogenase"/>
    <property type="match status" value="1"/>
</dbReference>
<dbReference type="Pfam" id="PF13419">
    <property type="entry name" value="HAD_2"/>
    <property type="match status" value="1"/>
</dbReference>
<dbReference type="PANTHER" id="PTHR46193">
    <property type="entry name" value="6-PHOSPHOGLUCONATE PHOSPHATASE"/>
    <property type="match status" value="1"/>
</dbReference>
<dbReference type="Proteomes" id="UP000036106">
    <property type="component" value="Chromosome"/>
</dbReference>
<dbReference type="InterPro" id="IPR036412">
    <property type="entry name" value="HAD-like_sf"/>
</dbReference>
<evidence type="ECO:0000256" key="5">
    <source>
        <dbReference type="ARBA" id="ARBA00023277"/>
    </source>
</evidence>
<protein>
    <submittedName>
        <fullName evidence="6">Beta-phosphoglucomutase</fullName>
    </submittedName>
</protein>
<comment type="similarity">
    <text evidence="2">Belongs to the HAD-like hydrolase superfamily. CbbY/CbbZ/Gph/YieH family.</text>
</comment>
<evidence type="ECO:0000256" key="2">
    <source>
        <dbReference type="ARBA" id="ARBA00006171"/>
    </source>
</evidence>
<dbReference type="InterPro" id="IPR023198">
    <property type="entry name" value="PGP-like_dom2"/>
</dbReference>
<accession>A0A0H4QJK3</accession>
<name>A0A0H4QJK3_9LACO</name>
<dbReference type="GO" id="GO:0003824">
    <property type="term" value="F:catalytic activity"/>
    <property type="evidence" value="ECO:0007669"/>
    <property type="project" value="UniProtKB-ARBA"/>
</dbReference>
<keyword evidence="3" id="KW-0479">Metal-binding</keyword>
<evidence type="ECO:0000313" key="7">
    <source>
        <dbReference type="Proteomes" id="UP000036106"/>
    </source>
</evidence>
<evidence type="ECO:0000256" key="3">
    <source>
        <dbReference type="ARBA" id="ARBA00022723"/>
    </source>
</evidence>
<comment type="cofactor">
    <cofactor evidence="1">
        <name>Mg(2+)</name>
        <dbReference type="ChEBI" id="CHEBI:18420"/>
    </cofactor>
</comment>
<dbReference type="InterPro" id="IPR041492">
    <property type="entry name" value="HAD_2"/>
</dbReference>
<sequence length="223" mass="25866">MIKTIIFDFNGTMIFDSQLQHQAWEMTLSKEFKHRMTEEEFQNQICGRNNKYTFNYFADHKLKDSTVDNYSQAKEIIYRKICLSRPESFKLVKGLPDFLDHCIENNININIATASEMYNVEFFFKHLHLEKWFDINKVVANDGTLPGKPEPDMFLQAIKNVDGEPNTTMIFEDSLTGLKGAHNAKVAETIMVNDPDEPNIALPSELIIARRIQNFENMYTVVV</sequence>
<proteinExistence type="inferred from homology"/>
<evidence type="ECO:0000313" key="6">
    <source>
        <dbReference type="EMBL" id="AKP67221.1"/>
    </source>
</evidence>
<dbReference type="Gene3D" id="1.10.150.240">
    <property type="entry name" value="Putative phosphatase, domain 2"/>
    <property type="match status" value="1"/>
</dbReference>